<dbReference type="InterPro" id="IPR042100">
    <property type="entry name" value="Bug_dom1"/>
</dbReference>
<evidence type="ECO:0000313" key="4">
    <source>
        <dbReference type="Proteomes" id="UP001597314"/>
    </source>
</evidence>
<evidence type="ECO:0000256" key="1">
    <source>
        <dbReference type="ARBA" id="ARBA00006987"/>
    </source>
</evidence>
<dbReference type="Proteomes" id="UP001597314">
    <property type="component" value="Unassembled WGS sequence"/>
</dbReference>
<comment type="caution">
    <text evidence="3">The sequence shown here is derived from an EMBL/GenBank/DDBJ whole genome shotgun (WGS) entry which is preliminary data.</text>
</comment>
<proteinExistence type="inferred from homology"/>
<protein>
    <submittedName>
        <fullName evidence="3">Bug family tripartite tricarboxylate transporter substrate binding protein</fullName>
    </submittedName>
</protein>
<feature type="chain" id="PRO_5045851540" evidence="2">
    <location>
        <begin position="36"/>
        <end position="336"/>
    </location>
</feature>
<feature type="signal peptide" evidence="2">
    <location>
        <begin position="1"/>
        <end position="35"/>
    </location>
</feature>
<dbReference type="PANTHER" id="PTHR42928:SF5">
    <property type="entry name" value="BLR1237 PROTEIN"/>
    <property type="match status" value="1"/>
</dbReference>
<sequence length="336" mass="34738">MRVFGQFGSRLAAVAATAATIGLTASLASGGTAFADDAADYPNRPVRIVVAYPPAGTTDILARIVGQHLSETLGQQFIVENKPGAGNNIGTEMVVNSAPDGYTLLLVNPANGINASLYKKLSFNFLRDIAPVAGIVRVPNVMEVNPNFPAKTVAEFIAYAKANPGKVNMASSGNGTSVHLSGEMLMAMTGIKMTHVPYRGAGPALTDLIGGTVDVIFDNLPSSIAHIQSGKLRALAVTTDTPSDQLPGVPTVAATVPGYEASAWFGFGAPKSTPPAVIAKLNAAVNKALADPKVKARLAELGGTPLVGPPEAFGKVMKDETEKWEKVVKFSGASVD</sequence>
<name>A0ABW5AMN1_9BRAD</name>
<organism evidence="3 4">
    <name type="scientific">Rhodoplanes azumiensis</name>
    <dbReference type="NCBI Taxonomy" id="1897628"/>
    <lineage>
        <taxon>Bacteria</taxon>
        <taxon>Pseudomonadati</taxon>
        <taxon>Pseudomonadota</taxon>
        <taxon>Alphaproteobacteria</taxon>
        <taxon>Hyphomicrobiales</taxon>
        <taxon>Nitrobacteraceae</taxon>
        <taxon>Rhodoplanes</taxon>
    </lineage>
</organism>
<gene>
    <name evidence="3" type="ORF">ACFSOX_14855</name>
</gene>
<dbReference type="PIRSF" id="PIRSF017082">
    <property type="entry name" value="YflP"/>
    <property type="match status" value="1"/>
</dbReference>
<accession>A0ABW5AMN1</accession>
<evidence type="ECO:0000313" key="3">
    <source>
        <dbReference type="EMBL" id="MFD2183435.1"/>
    </source>
</evidence>
<dbReference type="RefSeq" id="WP_378478591.1">
    <property type="nucleotide sequence ID" value="NZ_JBHUIW010000017.1"/>
</dbReference>
<keyword evidence="4" id="KW-1185">Reference proteome</keyword>
<dbReference type="Gene3D" id="3.40.190.10">
    <property type="entry name" value="Periplasmic binding protein-like II"/>
    <property type="match status" value="1"/>
</dbReference>
<evidence type="ECO:0000256" key="2">
    <source>
        <dbReference type="SAM" id="SignalP"/>
    </source>
</evidence>
<dbReference type="InterPro" id="IPR005064">
    <property type="entry name" value="BUG"/>
</dbReference>
<comment type="similarity">
    <text evidence="1">Belongs to the UPF0065 (bug) family.</text>
</comment>
<reference evidence="4" key="1">
    <citation type="journal article" date="2019" name="Int. J. Syst. Evol. Microbiol.">
        <title>The Global Catalogue of Microorganisms (GCM) 10K type strain sequencing project: providing services to taxonomists for standard genome sequencing and annotation.</title>
        <authorList>
            <consortium name="The Broad Institute Genomics Platform"/>
            <consortium name="The Broad Institute Genome Sequencing Center for Infectious Disease"/>
            <person name="Wu L."/>
            <person name="Ma J."/>
        </authorList>
    </citation>
    <scope>NUCLEOTIDE SEQUENCE [LARGE SCALE GENOMIC DNA]</scope>
    <source>
        <strain evidence="4">CGMCC 1.6774</strain>
    </source>
</reference>
<dbReference type="SUPFAM" id="SSF53850">
    <property type="entry name" value="Periplasmic binding protein-like II"/>
    <property type="match status" value="1"/>
</dbReference>
<dbReference type="EMBL" id="JBHUIW010000017">
    <property type="protein sequence ID" value="MFD2183435.1"/>
    <property type="molecule type" value="Genomic_DNA"/>
</dbReference>
<dbReference type="CDD" id="cd13578">
    <property type="entry name" value="PBP2_Bug27"/>
    <property type="match status" value="1"/>
</dbReference>
<dbReference type="Pfam" id="PF03401">
    <property type="entry name" value="TctC"/>
    <property type="match status" value="1"/>
</dbReference>
<dbReference type="Gene3D" id="3.40.190.150">
    <property type="entry name" value="Bordetella uptake gene, domain 1"/>
    <property type="match status" value="1"/>
</dbReference>
<dbReference type="PANTHER" id="PTHR42928">
    <property type="entry name" value="TRICARBOXYLATE-BINDING PROTEIN"/>
    <property type="match status" value="1"/>
</dbReference>
<keyword evidence="2" id="KW-0732">Signal</keyword>